<proteinExistence type="predicted"/>
<feature type="transmembrane region" description="Helical" evidence="2">
    <location>
        <begin position="87"/>
        <end position="108"/>
    </location>
</feature>
<sequence>MLCLPFKINGVGYLILNILRVLNIISLLGAVAAAIVLLIKTFIVNGYFFFDSIIHVVIFVFSIFLLISEAPIFERIRIWYSNNFPLLSYQSGVATLGLFMVIDGSLVLSNLNNDYANSADYGRSFYSAVIAGGLLPFIVGILNIIASLLFRNRKQGITSRMIRKYGSVGAEKIAHDVSWQDNRSYAETQDEERPMSQASHAPMAENAARFAQTYRPGTARSVSEYSTTTNGNPIKPAPAHYGFNAR</sequence>
<dbReference type="Pfam" id="PF24535">
    <property type="entry name" value="DUF7598"/>
    <property type="match status" value="1"/>
</dbReference>
<feature type="domain" description="DUF7598" evidence="3">
    <location>
        <begin position="12"/>
        <end position="148"/>
    </location>
</feature>
<dbReference type="InterPro" id="IPR056019">
    <property type="entry name" value="DUF7598"/>
</dbReference>
<dbReference type="Proteomes" id="UP000664169">
    <property type="component" value="Unassembled WGS sequence"/>
</dbReference>
<feature type="transmembrane region" description="Helical" evidence="2">
    <location>
        <begin position="49"/>
        <end position="67"/>
    </location>
</feature>
<comment type="caution">
    <text evidence="4">The sequence shown here is derived from an EMBL/GenBank/DDBJ whole genome shotgun (WGS) entry which is preliminary data.</text>
</comment>
<feature type="region of interest" description="Disordered" evidence="1">
    <location>
        <begin position="222"/>
        <end position="246"/>
    </location>
</feature>
<keyword evidence="2" id="KW-1133">Transmembrane helix</keyword>
<gene>
    <name evidence="4" type="ORF">GOMPHAMPRED_006335</name>
</gene>
<dbReference type="AlphaFoldDB" id="A0A8H3EQX9"/>
<dbReference type="OrthoDB" id="5327148at2759"/>
<feature type="transmembrane region" description="Helical" evidence="2">
    <location>
        <begin position="128"/>
        <end position="150"/>
    </location>
</feature>
<protein>
    <recommendedName>
        <fullName evidence="3">DUF7598 domain-containing protein</fullName>
    </recommendedName>
</protein>
<reference evidence="4" key="1">
    <citation type="submission" date="2021-03" db="EMBL/GenBank/DDBJ databases">
        <authorList>
            <person name="Tagirdzhanova G."/>
        </authorList>
    </citation>
    <scope>NUCLEOTIDE SEQUENCE</scope>
</reference>
<organism evidence="4 5">
    <name type="scientific">Gomphillus americanus</name>
    <dbReference type="NCBI Taxonomy" id="1940652"/>
    <lineage>
        <taxon>Eukaryota</taxon>
        <taxon>Fungi</taxon>
        <taxon>Dikarya</taxon>
        <taxon>Ascomycota</taxon>
        <taxon>Pezizomycotina</taxon>
        <taxon>Lecanoromycetes</taxon>
        <taxon>OSLEUM clade</taxon>
        <taxon>Ostropomycetidae</taxon>
        <taxon>Ostropales</taxon>
        <taxon>Graphidaceae</taxon>
        <taxon>Gomphilloideae</taxon>
        <taxon>Gomphillus</taxon>
    </lineage>
</organism>
<dbReference type="EMBL" id="CAJPDQ010000004">
    <property type="protein sequence ID" value="CAF9908848.1"/>
    <property type="molecule type" value="Genomic_DNA"/>
</dbReference>
<name>A0A8H3EQX9_9LECA</name>
<keyword evidence="2" id="KW-0472">Membrane</keyword>
<evidence type="ECO:0000256" key="2">
    <source>
        <dbReference type="SAM" id="Phobius"/>
    </source>
</evidence>
<accession>A0A8H3EQX9</accession>
<feature type="compositionally biased region" description="Polar residues" evidence="1">
    <location>
        <begin position="222"/>
        <end position="232"/>
    </location>
</feature>
<evidence type="ECO:0000256" key="1">
    <source>
        <dbReference type="SAM" id="MobiDB-lite"/>
    </source>
</evidence>
<feature type="transmembrane region" description="Helical" evidence="2">
    <location>
        <begin position="21"/>
        <end position="43"/>
    </location>
</feature>
<evidence type="ECO:0000259" key="3">
    <source>
        <dbReference type="Pfam" id="PF24535"/>
    </source>
</evidence>
<evidence type="ECO:0000313" key="4">
    <source>
        <dbReference type="EMBL" id="CAF9908848.1"/>
    </source>
</evidence>
<keyword evidence="2" id="KW-0812">Transmembrane</keyword>
<evidence type="ECO:0000313" key="5">
    <source>
        <dbReference type="Proteomes" id="UP000664169"/>
    </source>
</evidence>
<keyword evidence="5" id="KW-1185">Reference proteome</keyword>